<evidence type="ECO:0000256" key="2">
    <source>
        <dbReference type="SAM" id="SignalP"/>
    </source>
</evidence>
<keyword evidence="2" id="KW-0732">Signal</keyword>
<dbReference type="EMBL" id="CAUYUJ010006369">
    <property type="protein sequence ID" value="CAK0817143.1"/>
    <property type="molecule type" value="Genomic_DNA"/>
</dbReference>
<name>A0ABN9RDS7_9DINO</name>
<comment type="caution">
    <text evidence="3">The sequence shown here is derived from an EMBL/GenBank/DDBJ whole genome shotgun (WGS) entry which is preliminary data.</text>
</comment>
<feature type="region of interest" description="Disordered" evidence="1">
    <location>
        <begin position="67"/>
        <end position="102"/>
    </location>
</feature>
<protein>
    <submittedName>
        <fullName evidence="3">Uncharacterized protein</fullName>
    </submittedName>
</protein>
<keyword evidence="4" id="KW-1185">Reference proteome</keyword>
<feature type="compositionally biased region" description="Basic and acidic residues" evidence="1">
    <location>
        <begin position="75"/>
        <end position="92"/>
    </location>
</feature>
<dbReference type="Proteomes" id="UP001189429">
    <property type="component" value="Unassembled WGS sequence"/>
</dbReference>
<feature type="chain" id="PRO_5047397548" evidence="2">
    <location>
        <begin position="22"/>
        <end position="102"/>
    </location>
</feature>
<gene>
    <name evidence="3" type="ORF">PCOR1329_LOCUS19833</name>
</gene>
<evidence type="ECO:0000313" key="4">
    <source>
        <dbReference type="Proteomes" id="UP001189429"/>
    </source>
</evidence>
<reference evidence="3" key="1">
    <citation type="submission" date="2023-10" db="EMBL/GenBank/DDBJ databases">
        <authorList>
            <person name="Chen Y."/>
            <person name="Shah S."/>
            <person name="Dougan E. K."/>
            <person name="Thang M."/>
            <person name="Chan C."/>
        </authorList>
    </citation>
    <scope>NUCLEOTIDE SEQUENCE [LARGE SCALE GENOMIC DNA]</scope>
</reference>
<evidence type="ECO:0000313" key="3">
    <source>
        <dbReference type="EMBL" id="CAK0817143.1"/>
    </source>
</evidence>
<organism evidence="3 4">
    <name type="scientific">Prorocentrum cordatum</name>
    <dbReference type="NCBI Taxonomy" id="2364126"/>
    <lineage>
        <taxon>Eukaryota</taxon>
        <taxon>Sar</taxon>
        <taxon>Alveolata</taxon>
        <taxon>Dinophyceae</taxon>
        <taxon>Prorocentrales</taxon>
        <taxon>Prorocentraceae</taxon>
        <taxon>Prorocentrum</taxon>
    </lineage>
</organism>
<accession>A0ABN9RDS7</accession>
<proteinExistence type="predicted"/>
<sequence length="102" mass="10755">MPWAFVVIRHVMLSWFHQVQPLAKNVLKVGVANGSHVCAGSTALPGSLQQGVRLLLLALGAGGPRAAAAARKGRRGEEQEEQGRRPHLERSSARGGCGHGST</sequence>
<feature type="signal peptide" evidence="2">
    <location>
        <begin position="1"/>
        <end position="21"/>
    </location>
</feature>
<evidence type="ECO:0000256" key="1">
    <source>
        <dbReference type="SAM" id="MobiDB-lite"/>
    </source>
</evidence>